<proteinExistence type="inferred from homology"/>
<reference evidence="10" key="1">
    <citation type="journal article" date="2022" name="Front. Genet.">
        <title>Chromosome-Scale Assembly of the Dendrobium nobile Genome Provides Insights Into the Molecular Mechanism of the Biosynthesis of the Medicinal Active Ingredient of Dendrobium.</title>
        <authorList>
            <person name="Xu Q."/>
            <person name="Niu S.-C."/>
            <person name="Li K.-L."/>
            <person name="Zheng P.-J."/>
            <person name="Zhang X.-J."/>
            <person name="Jia Y."/>
            <person name="Liu Y."/>
            <person name="Niu Y.-X."/>
            <person name="Yu L.-H."/>
            <person name="Chen D.-F."/>
            <person name="Zhang G.-Q."/>
        </authorList>
    </citation>
    <scope>NUCLEOTIDE SEQUENCE</scope>
    <source>
        <tissue evidence="10">Leaf</tissue>
    </source>
</reference>
<dbReference type="PANTHER" id="PTHR11066">
    <property type="entry name" value="ACYL-COA THIOESTERASE"/>
    <property type="match status" value="1"/>
</dbReference>
<dbReference type="InterPro" id="IPR042171">
    <property type="entry name" value="Acyl-CoA_hotdog"/>
</dbReference>
<evidence type="ECO:0000256" key="4">
    <source>
        <dbReference type="ARBA" id="ARBA00011881"/>
    </source>
</evidence>
<dbReference type="GO" id="GO:0047617">
    <property type="term" value="F:fatty acyl-CoA hydrolase activity"/>
    <property type="evidence" value="ECO:0007669"/>
    <property type="project" value="UniProtKB-EC"/>
</dbReference>
<dbReference type="FunFam" id="2.40.160.210:FF:000003">
    <property type="entry name" value="Acyl-CoA thioesterase II"/>
    <property type="match status" value="1"/>
</dbReference>
<comment type="catalytic activity">
    <reaction evidence="7">
        <text>a fatty acyl-CoA + H2O = a fatty acid + CoA + H(+)</text>
        <dbReference type="Rhea" id="RHEA:16781"/>
        <dbReference type="ChEBI" id="CHEBI:15377"/>
        <dbReference type="ChEBI" id="CHEBI:15378"/>
        <dbReference type="ChEBI" id="CHEBI:28868"/>
        <dbReference type="ChEBI" id="CHEBI:57287"/>
        <dbReference type="ChEBI" id="CHEBI:77636"/>
        <dbReference type="EC" id="3.1.2.20"/>
    </reaction>
</comment>
<comment type="subcellular location">
    <subcellularLocation>
        <location evidence="1">Peroxisome matrix</location>
    </subcellularLocation>
</comment>
<dbReference type="GO" id="GO:0006637">
    <property type="term" value="P:acyl-CoA metabolic process"/>
    <property type="evidence" value="ECO:0007669"/>
    <property type="project" value="InterPro"/>
</dbReference>
<dbReference type="PROSITE" id="PS00888">
    <property type="entry name" value="CNMP_BINDING_1"/>
    <property type="match status" value="1"/>
</dbReference>
<sequence>MDRVMDRESVIEFLGQVPLLQRLPSSSLRKIADLVRVKHYGIGDYVVHEGEVGEGLYIIWDGLAEVSGSVNSEEGNRPEFQLKQHDYFGYDGSVHQVNVIALSKLTCLLLPHGNRNLLQPKSIWNADGTPEDFSLVEHILLLEPLEVDIFRGITLPDAPSFRQVFGGQLIGQALAAASKTLDCLKLVHSLHVYFIVAGDNNAPIIYQVYRARDGNSFATRRVEAKQHGNVIFTLLASFQKEEVGFEHQDASMPNVPAPETLPSMEELREKRLTDPRLPIHYRNDVARRKFVPWPIELRFCASNSARQSKTRLNYWFRARGKLSDDQALHRCVVAYASDLLFSGVSLDPHRQKGLKTASLSLDHSMWFHRTVKADDWLLFAIESPSASGGRGFVSGRMFNKQGELIVSVTQEALIRKAKTQSQIPQSKL</sequence>
<dbReference type="InterPro" id="IPR049449">
    <property type="entry name" value="TesB_ACOT8-like_N"/>
</dbReference>
<dbReference type="SUPFAM" id="SSF51206">
    <property type="entry name" value="cAMP-binding domain-like"/>
    <property type="match status" value="1"/>
</dbReference>
<evidence type="ECO:0000256" key="5">
    <source>
        <dbReference type="ARBA" id="ARBA00022801"/>
    </source>
</evidence>
<comment type="similarity">
    <text evidence="3">Belongs to the C/M/P thioester hydrolase family.</text>
</comment>
<dbReference type="InterPro" id="IPR018488">
    <property type="entry name" value="cNMP-bd_CS"/>
</dbReference>
<dbReference type="OrthoDB" id="68328at2759"/>
<feature type="domain" description="Cyclic nucleotide-binding" evidence="9">
    <location>
        <begin position="19"/>
        <end position="89"/>
    </location>
</feature>
<evidence type="ECO:0000313" key="11">
    <source>
        <dbReference type="Proteomes" id="UP000829196"/>
    </source>
</evidence>
<keyword evidence="11" id="KW-1185">Reference proteome</keyword>
<dbReference type="InterPro" id="IPR025652">
    <property type="entry name" value="TesB_C"/>
</dbReference>
<dbReference type="EC" id="3.1.2.20" evidence="8"/>
<dbReference type="AlphaFoldDB" id="A0A8T3AZA7"/>
<evidence type="ECO:0000256" key="7">
    <source>
        <dbReference type="ARBA" id="ARBA00035880"/>
    </source>
</evidence>
<dbReference type="PANTHER" id="PTHR11066:SF34">
    <property type="entry name" value="ACYL-COENZYME A THIOESTERASE 8"/>
    <property type="match status" value="1"/>
</dbReference>
<dbReference type="InterPro" id="IPR000595">
    <property type="entry name" value="cNMP-bd_dom"/>
</dbReference>
<evidence type="ECO:0000313" key="10">
    <source>
        <dbReference type="EMBL" id="KAI0499535.1"/>
    </source>
</evidence>
<dbReference type="CDD" id="cd00038">
    <property type="entry name" value="CAP_ED"/>
    <property type="match status" value="1"/>
</dbReference>
<dbReference type="EMBL" id="JAGYWB010000013">
    <property type="protein sequence ID" value="KAI0499535.1"/>
    <property type="molecule type" value="Genomic_DNA"/>
</dbReference>
<name>A0A8T3AZA7_DENNO</name>
<dbReference type="Pfam" id="PF13622">
    <property type="entry name" value="4HBT_3"/>
    <property type="match status" value="1"/>
</dbReference>
<protein>
    <recommendedName>
        <fullName evidence="8">acyl-CoA hydrolase</fullName>
        <ecNumber evidence="8">3.1.2.20</ecNumber>
    </recommendedName>
</protein>
<dbReference type="PROSITE" id="PS50042">
    <property type="entry name" value="CNMP_BINDING_3"/>
    <property type="match status" value="1"/>
</dbReference>
<comment type="caution">
    <text evidence="10">The sequence shown here is derived from an EMBL/GenBank/DDBJ whole genome shotgun (WGS) entry which is preliminary data.</text>
</comment>
<dbReference type="Pfam" id="PF02551">
    <property type="entry name" value="Acyl_CoA_thio"/>
    <property type="match status" value="1"/>
</dbReference>
<keyword evidence="6" id="KW-0443">Lipid metabolism</keyword>
<keyword evidence="5" id="KW-0378">Hydrolase</keyword>
<gene>
    <name evidence="10" type="ORF">KFK09_017739</name>
</gene>
<dbReference type="SMR" id="A0A8T3AZA7"/>
<dbReference type="CDD" id="cd03445">
    <property type="entry name" value="Thioesterase_II_repeat2"/>
    <property type="match status" value="1"/>
</dbReference>
<dbReference type="SUPFAM" id="SSF54637">
    <property type="entry name" value="Thioesterase/thiol ester dehydrase-isomerase"/>
    <property type="match status" value="2"/>
</dbReference>
<dbReference type="Proteomes" id="UP000829196">
    <property type="component" value="Unassembled WGS sequence"/>
</dbReference>
<evidence type="ECO:0000256" key="1">
    <source>
        <dbReference type="ARBA" id="ARBA00004253"/>
    </source>
</evidence>
<dbReference type="Gene3D" id="2.60.120.10">
    <property type="entry name" value="Jelly Rolls"/>
    <property type="match status" value="1"/>
</dbReference>
<dbReference type="FunFam" id="2.60.120.10:FF:000109">
    <property type="entry name" value="Acyl-CoA thioesterase II"/>
    <property type="match status" value="1"/>
</dbReference>
<dbReference type="InterPro" id="IPR029069">
    <property type="entry name" value="HotDog_dom_sf"/>
</dbReference>
<evidence type="ECO:0000256" key="6">
    <source>
        <dbReference type="ARBA" id="ARBA00023098"/>
    </source>
</evidence>
<dbReference type="CDD" id="cd03444">
    <property type="entry name" value="Thioesterase_II_repeat1"/>
    <property type="match status" value="1"/>
</dbReference>
<dbReference type="InterPro" id="IPR003703">
    <property type="entry name" value="Acyl_CoA_thio"/>
</dbReference>
<dbReference type="Pfam" id="PF00027">
    <property type="entry name" value="cNMP_binding"/>
    <property type="match status" value="1"/>
</dbReference>
<comment type="subunit">
    <text evidence="4">Homotetramer.</text>
</comment>
<dbReference type="NCBIfam" id="TIGR00189">
    <property type="entry name" value="tesB"/>
    <property type="match status" value="1"/>
</dbReference>
<dbReference type="Gene3D" id="2.40.160.210">
    <property type="entry name" value="Acyl-CoA thioesterase, double hotdog domain"/>
    <property type="match status" value="1"/>
</dbReference>
<dbReference type="GO" id="GO:0005782">
    <property type="term" value="C:peroxisomal matrix"/>
    <property type="evidence" value="ECO:0007669"/>
    <property type="project" value="UniProtKB-SubCell"/>
</dbReference>
<evidence type="ECO:0000256" key="8">
    <source>
        <dbReference type="ARBA" id="ARBA00038894"/>
    </source>
</evidence>
<dbReference type="SMART" id="SM00100">
    <property type="entry name" value="cNMP"/>
    <property type="match status" value="1"/>
</dbReference>
<dbReference type="InterPro" id="IPR014710">
    <property type="entry name" value="RmlC-like_jellyroll"/>
</dbReference>
<dbReference type="InterPro" id="IPR018490">
    <property type="entry name" value="cNMP-bd_dom_sf"/>
</dbReference>
<evidence type="ECO:0000256" key="3">
    <source>
        <dbReference type="ARBA" id="ARBA00006538"/>
    </source>
</evidence>
<organism evidence="10 11">
    <name type="scientific">Dendrobium nobile</name>
    <name type="common">Orchid</name>
    <dbReference type="NCBI Taxonomy" id="94219"/>
    <lineage>
        <taxon>Eukaryota</taxon>
        <taxon>Viridiplantae</taxon>
        <taxon>Streptophyta</taxon>
        <taxon>Embryophyta</taxon>
        <taxon>Tracheophyta</taxon>
        <taxon>Spermatophyta</taxon>
        <taxon>Magnoliopsida</taxon>
        <taxon>Liliopsida</taxon>
        <taxon>Asparagales</taxon>
        <taxon>Orchidaceae</taxon>
        <taxon>Epidendroideae</taxon>
        <taxon>Malaxideae</taxon>
        <taxon>Dendrobiinae</taxon>
        <taxon>Dendrobium</taxon>
    </lineage>
</organism>
<comment type="pathway">
    <text evidence="2">Lipid metabolism; fatty acid metabolism.</text>
</comment>
<dbReference type="GO" id="GO:0009062">
    <property type="term" value="P:fatty acid catabolic process"/>
    <property type="evidence" value="ECO:0007669"/>
    <property type="project" value="TreeGrafter"/>
</dbReference>
<accession>A0A8T3AZA7</accession>
<evidence type="ECO:0000259" key="9">
    <source>
        <dbReference type="PROSITE" id="PS50042"/>
    </source>
</evidence>
<evidence type="ECO:0000256" key="2">
    <source>
        <dbReference type="ARBA" id="ARBA00004872"/>
    </source>
</evidence>